<dbReference type="Pfam" id="PF09084">
    <property type="entry name" value="NMT1"/>
    <property type="match status" value="1"/>
</dbReference>
<evidence type="ECO:0000259" key="8">
    <source>
        <dbReference type="SMART" id="SM00062"/>
    </source>
</evidence>
<evidence type="ECO:0000256" key="3">
    <source>
        <dbReference type="ARBA" id="ARBA00022448"/>
    </source>
</evidence>
<evidence type="ECO:0000256" key="4">
    <source>
        <dbReference type="ARBA" id="ARBA00022729"/>
    </source>
</evidence>
<gene>
    <name evidence="9" type="ORF">SAMN05192563_104111</name>
</gene>
<dbReference type="InterPro" id="IPR001638">
    <property type="entry name" value="Solute-binding_3/MltF_N"/>
</dbReference>
<dbReference type="GO" id="GO:0042626">
    <property type="term" value="F:ATPase-coupled transmembrane transporter activity"/>
    <property type="evidence" value="ECO:0007669"/>
    <property type="project" value="InterPro"/>
</dbReference>
<proteinExistence type="inferred from homology"/>
<keyword evidence="4 7" id="KW-0732">Signal</keyword>
<evidence type="ECO:0000256" key="5">
    <source>
        <dbReference type="ARBA" id="ARBA00055538"/>
    </source>
</evidence>
<sequence>MTFSIFRLLARAALTSLLVISTAHAQTTTNSSAPIKLRIGYQKSSTLITILKVRGSLEQALAPLGVSISWNEFASGLPLTEALNADAVDFSADVADTVPVFAQAAHARFVYVAQEAPSPGAQAIIVKRDGPLHTLADLKGQRIAVTKAAGSHYLLLAALAKAGLAPADVRISYLTPADGRAAFERGSVDAWITWDPYVASVDKAPDVRILANGEGLASYQRYYLASSSFAAAHPDVISIVVAQLTSAGGWVRSHPDDAAKLLAPIWGLDAATIERANGRRSYAVRAVDAQNFGEQQKIADTFYRAGLLPAPVDTATAQRWNFTTKRAETAAVSTTTPTTASGG</sequence>
<dbReference type="NCBIfam" id="TIGR01728">
    <property type="entry name" value="SsuA_fam"/>
    <property type="match status" value="1"/>
</dbReference>
<evidence type="ECO:0000256" key="7">
    <source>
        <dbReference type="SAM" id="SignalP"/>
    </source>
</evidence>
<dbReference type="GO" id="GO:0042597">
    <property type="term" value="C:periplasmic space"/>
    <property type="evidence" value="ECO:0007669"/>
    <property type="project" value="UniProtKB-SubCell"/>
</dbReference>
<protein>
    <recommendedName>
        <fullName evidence="6">Putative aliphatic sulfonates-binding protein</fullName>
    </recommendedName>
</protein>
<reference evidence="9 10" key="1">
    <citation type="submission" date="2016-10" db="EMBL/GenBank/DDBJ databases">
        <authorList>
            <person name="de Groot N.N."/>
        </authorList>
    </citation>
    <scope>NUCLEOTIDE SEQUENCE [LARGE SCALE GENOMIC DNA]</scope>
    <source>
        <strain evidence="9 10">LMG 27731</strain>
    </source>
</reference>
<dbReference type="EMBL" id="FPBH01000041">
    <property type="protein sequence ID" value="SFU25758.1"/>
    <property type="molecule type" value="Genomic_DNA"/>
</dbReference>
<dbReference type="PANTHER" id="PTHR30024:SF42">
    <property type="entry name" value="ALIPHATIC SULFONATES-BINDING PROTEIN-RELATED"/>
    <property type="match status" value="1"/>
</dbReference>
<comment type="function">
    <text evidence="5">Part of a binding-protein-dependent transport system for aliphatic sulfonates. Putative binding protein.</text>
</comment>
<dbReference type="PANTHER" id="PTHR30024">
    <property type="entry name" value="ALIPHATIC SULFONATES-BINDING PROTEIN-RELATED"/>
    <property type="match status" value="1"/>
</dbReference>
<dbReference type="AlphaFoldDB" id="A0A1I7EPA2"/>
<dbReference type="GO" id="GO:0016020">
    <property type="term" value="C:membrane"/>
    <property type="evidence" value="ECO:0007669"/>
    <property type="project" value="InterPro"/>
</dbReference>
<accession>A0A1I7EPA2</accession>
<dbReference type="SMART" id="SM00062">
    <property type="entry name" value="PBPb"/>
    <property type="match status" value="1"/>
</dbReference>
<evidence type="ECO:0000313" key="9">
    <source>
        <dbReference type="EMBL" id="SFU25758.1"/>
    </source>
</evidence>
<dbReference type="InterPro" id="IPR010067">
    <property type="entry name" value="ABC_SsuA_sub-bd"/>
</dbReference>
<comment type="similarity">
    <text evidence="2">Belongs to the bacterial solute-binding protein SsuA/TauA family.</text>
</comment>
<dbReference type="SUPFAM" id="SSF53850">
    <property type="entry name" value="Periplasmic binding protein-like II"/>
    <property type="match status" value="1"/>
</dbReference>
<dbReference type="Proteomes" id="UP000198844">
    <property type="component" value="Unassembled WGS sequence"/>
</dbReference>
<evidence type="ECO:0000256" key="2">
    <source>
        <dbReference type="ARBA" id="ARBA00010742"/>
    </source>
</evidence>
<dbReference type="InterPro" id="IPR015168">
    <property type="entry name" value="SsuA/THI5"/>
</dbReference>
<feature type="domain" description="Solute-binding protein family 3/N-terminal" evidence="8">
    <location>
        <begin position="36"/>
        <end position="254"/>
    </location>
</feature>
<feature type="chain" id="PRO_5011797138" description="Putative aliphatic sulfonates-binding protein" evidence="7">
    <location>
        <begin position="26"/>
        <end position="343"/>
    </location>
</feature>
<keyword evidence="3" id="KW-0813">Transport</keyword>
<evidence type="ECO:0000313" key="10">
    <source>
        <dbReference type="Proteomes" id="UP000198844"/>
    </source>
</evidence>
<evidence type="ECO:0000256" key="1">
    <source>
        <dbReference type="ARBA" id="ARBA00004418"/>
    </source>
</evidence>
<feature type="signal peptide" evidence="7">
    <location>
        <begin position="1"/>
        <end position="25"/>
    </location>
</feature>
<dbReference type="Gene3D" id="3.40.190.10">
    <property type="entry name" value="Periplasmic binding protein-like II"/>
    <property type="match status" value="2"/>
</dbReference>
<dbReference type="FunFam" id="3.40.190.10:FF:000050">
    <property type="entry name" value="Sulfonate ABC transporter substrate-binding protein"/>
    <property type="match status" value="1"/>
</dbReference>
<name>A0A1I7EPA2_9BURK</name>
<comment type="subcellular location">
    <subcellularLocation>
        <location evidence="1">Periplasm</location>
    </subcellularLocation>
</comment>
<organism evidence="9 10">
    <name type="scientific">Paraburkholderia aspalathi</name>
    <dbReference type="NCBI Taxonomy" id="1324617"/>
    <lineage>
        <taxon>Bacteria</taxon>
        <taxon>Pseudomonadati</taxon>
        <taxon>Pseudomonadota</taxon>
        <taxon>Betaproteobacteria</taxon>
        <taxon>Burkholderiales</taxon>
        <taxon>Burkholderiaceae</taxon>
        <taxon>Paraburkholderia</taxon>
    </lineage>
</organism>
<evidence type="ECO:0000256" key="6">
    <source>
        <dbReference type="ARBA" id="ARBA00070228"/>
    </source>
</evidence>